<feature type="region of interest" description="Disordered" evidence="2">
    <location>
        <begin position="327"/>
        <end position="365"/>
    </location>
</feature>
<dbReference type="GO" id="GO:0051082">
    <property type="term" value="F:unfolded protein binding"/>
    <property type="evidence" value="ECO:0007669"/>
    <property type="project" value="TreeGrafter"/>
</dbReference>
<comment type="similarity">
    <text evidence="1">Belongs to the SHQ1 family.</text>
</comment>
<dbReference type="PANTHER" id="PTHR12967">
    <property type="entry name" value="PROTEIN SHQ1 HOMOLOG"/>
    <property type="match status" value="1"/>
</dbReference>
<name>A0A7S0XJ23_9RHOD</name>
<proteinExistence type="inferred from homology"/>
<feature type="domain" description="Shq1 C-terminal" evidence="3">
    <location>
        <begin position="125"/>
        <end position="276"/>
    </location>
</feature>
<protein>
    <recommendedName>
        <fullName evidence="3">Shq1 C-terminal domain-containing protein</fullName>
    </recommendedName>
</protein>
<accession>A0A7S0XJ23</accession>
<evidence type="ECO:0000259" key="3">
    <source>
        <dbReference type="Pfam" id="PF04925"/>
    </source>
</evidence>
<dbReference type="AlphaFoldDB" id="A0A7S0XJ23"/>
<reference evidence="4" key="1">
    <citation type="submission" date="2021-01" db="EMBL/GenBank/DDBJ databases">
        <authorList>
            <person name="Corre E."/>
            <person name="Pelletier E."/>
            <person name="Niang G."/>
            <person name="Scheremetjew M."/>
            <person name="Finn R."/>
            <person name="Kale V."/>
            <person name="Holt S."/>
            <person name="Cochrane G."/>
            <person name="Meng A."/>
            <person name="Brown T."/>
            <person name="Cohen L."/>
        </authorList>
    </citation>
    <scope>NUCLEOTIDE SEQUENCE</scope>
    <source>
        <strain evidence="4">CCMP3276</strain>
    </source>
</reference>
<evidence type="ECO:0000313" key="4">
    <source>
        <dbReference type="EMBL" id="CAD8726962.1"/>
    </source>
</evidence>
<dbReference type="GO" id="GO:0005654">
    <property type="term" value="C:nucleoplasm"/>
    <property type="evidence" value="ECO:0007669"/>
    <property type="project" value="TreeGrafter"/>
</dbReference>
<dbReference type="GO" id="GO:0005737">
    <property type="term" value="C:cytoplasm"/>
    <property type="evidence" value="ECO:0007669"/>
    <property type="project" value="TreeGrafter"/>
</dbReference>
<feature type="compositionally biased region" description="Low complexity" evidence="2">
    <location>
        <begin position="334"/>
        <end position="365"/>
    </location>
</feature>
<evidence type="ECO:0000256" key="2">
    <source>
        <dbReference type="SAM" id="MobiDB-lite"/>
    </source>
</evidence>
<dbReference type="EMBL" id="HBFE01004743">
    <property type="protein sequence ID" value="CAD8726962.1"/>
    <property type="molecule type" value="Transcribed_RNA"/>
</dbReference>
<dbReference type="Pfam" id="PF04925">
    <property type="entry name" value="SHQ1"/>
    <property type="match status" value="1"/>
</dbReference>
<dbReference type="GO" id="GO:0000493">
    <property type="term" value="P:box H/ACA snoRNP assembly"/>
    <property type="evidence" value="ECO:0007669"/>
    <property type="project" value="InterPro"/>
</dbReference>
<evidence type="ECO:0000256" key="1">
    <source>
        <dbReference type="ARBA" id="ARBA00005607"/>
    </source>
</evidence>
<dbReference type="InterPro" id="IPR039742">
    <property type="entry name" value="Shq1"/>
</dbReference>
<gene>
    <name evidence="4" type="ORF">EMAD1354_LOCUS3043</name>
</gene>
<dbReference type="PANTHER" id="PTHR12967:SF0">
    <property type="entry name" value="PROTEIN SHQ1 HOMOLOG"/>
    <property type="match status" value="1"/>
</dbReference>
<organism evidence="4">
    <name type="scientific">Erythrolobus madagascarensis</name>
    <dbReference type="NCBI Taxonomy" id="708628"/>
    <lineage>
        <taxon>Eukaryota</taxon>
        <taxon>Rhodophyta</taxon>
        <taxon>Bangiophyceae</taxon>
        <taxon>Porphyridiales</taxon>
        <taxon>Porphyridiaceae</taxon>
        <taxon>Erythrolobus</taxon>
    </lineage>
</organism>
<dbReference type="InterPro" id="IPR007009">
    <property type="entry name" value="Shq1_C"/>
</dbReference>
<sequence>MSAGAEDREKGSDINEGVNSKCSYGFRGVFRTVPTYFGLQKAALGLSPQERRTKREEDEDLRFDPEHYAADFMLQEEDENICNALQFRYGTGPETLSEAHNALLQAMKTDDSVARVHRLIGLTEYQCYHLLLPLLDILCANAYDRRVTCGERSVESRWTLITVSATFSWLDDHAFQSASDVLNSTLRRTLVFPLVRNRKLAAKVAQDTISVLRAGTLSVLEQMLQVHALLEGPDEYTTPSENVHPLNMLYVQPYCLWLAQEHRDNRPEMRRGLDRVVRELEETELDQLGFDLDRIERSASESERRELPQVSLDDTVLDLMQQHLKICTDEQQQPTATTSSTEESSPCSSPPSLSVDSETSCVGTK</sequence>